<name>C8VUY5_EMENI</name>
<dbReference type="EMBL" id="BN001308">
    <property type="protein sequence ID" value="CBF90031.1"/>
    <property type="molecule type" value="Genomic_DNA"/>
</dbReference>
<reference evidence="2" key="1">
    <citation type="journal article" date="2005" name="Nature">
        <title>Sequencing of Aspergillus nidulans and comparative analysis with A. fumigatus and A. oryzae.</title>
        <authorList>
            <person name="Galagan J.E."/>
            <person name="Calvo S.E."/>
            <person name="Cuomo C."/>
            <person name="Ma L.J."/>
            <person name="Wortman J.R."/>
            <person name="Batzoglou S."/>
            <person name="Lee S.I."/>
            <person name="Basturkmen M."/>
            <person name="Spevak C.C."/>
            <person name="Clutterbuck J."/>
            <person name="Kapitonov V."/>
            <person name="Jurka J."/>
            <person name="Scazzocchio C."/>
            <person name="Farman M."/>
            <person name="Butler J."/>
            <person name="Purcell S."/>
            <person name="Harris S."/>
            <person name="Braus G.H."/>
            <person name="Draht O."/>
            <person name="Busch S."/>
            <person name="D'Enfert C."/>
            <person name="Bouchier C."/>
            <person name="Goldman G.H."/>
            <person name="Bell-Pedersen D."/>
            <person name="Griffiths-Jones S."/>
            <person name="Doonan J.H."/>
            <person name="Yu J."/>
            <person name="Vienken K."/>
            <person name="Pain A."/>
            <person name="Freitag M."/>
            <person name="Selker E.U."/>
            <person name="Archer D.B."/>
            <person name="Penalva M.A."/>
            <person name="Oakley B.R."/>
            <person name="Momany M."/>
            <person name="Tanaka T."/>
            <person name="Kumagai T."/>
            <person name="Asai K."/>
            <person name="Machida M."/>
            <person name="Nierman W.C."/>
            <person name="Denning D.W."/>
            <person name="Caddick M."/>
            <person name="Hynes M."/>
            <person name="Paoletti M."/>
            <person name="Fischer R."/>
            <person name="Miller B."/>
            <person name="Dyer P."/>
            <person name="Sachs M.S."/>
            <person name="Osmani S.A."/>
            <person name="Birren B.W."/>
        </authorList>
    </citation>
    <scope>NUCLEOTIDE SEQUENCE [LARGE SCALE GENOMIC DNA]</scope>
    <source>
        <strain evidence="2">FGSC A4 / ATCC 38163 / CBS 112.46 / NRRL 194 / M139</strain>
    </source>
</reference>
<gene>
    <name evidence="1" type="ORF">ANIA_11262</name>
</gene>
<accession>C8VUY5</accession>
<organism evidence="1 2">
    <name type="scientific">Emericella nidulans (strain FGSC A4 / ATCC 38163 / CBS 112.46 / NRRL 194 / M139)</name>
    <name type="common">Aspergillus nidulans</name>
    <dbReference type="NCBI Taxonomy" id="227321"/>
    <lineage>
        <taxon>Eukaryota</taxon>
        <taxon>Fungi</taxon>
        <taxon>Dikarya</taxon>
        <taxon>Ascomycota</taxon>
        <taxon>Pezizomycotina</taxon>
        <taxon>Eurotiomycetes</taxon>
        <taxon>Eurotiomycetidae</taxon>
        <taxon>Eurotiales</taxon>
        <taxon>Aspergillaceae</taxon>
        <taxon>Aspergillus</taxon>
        <taxon>Aspergillus subgen. Nidulantes</taxon>
    </lineage>
</organism>
<dbReference type="AlphaFoldDB" id="C8VUY5"/>
<dbReference type="KEGG" id="ani:ANIA_11262"/>
<dbReference type="VEuPathDB" id="FungiDB:AN11262"/>
<dbReference type="Proteomes" id="UP000000560">
    <property type="component" value="Chromosome VIII"/>
</dbReference>
<sequence length="89" mass="9774">MVLYAVAWQWAPQSIIATIDGLKAVSYPQDGSRECRFGGRCSTKDHLDAAGVAADMRYPKSDAIRRRESSLDIVQSYLGNIEITVTGQP</sequence>
<proteinExistence type="predicted"/>
<protein>
    <submittedName>
        <fullName evidence="1">Uncharacterized protein</fullName>
    </submittedName>
</protein>
<evidence type="ECO:0000313" key="2">
    <source>
        <dbReference type="Proteomes" id="UP000000560"/>
    </source>
</evidence>
<dbReference type="GeneID" id="74896873"/>
<dbReference type="RefSeq" id="XP_050469304.1">
    <property type="nucleotide sequence ID" value="XM_050611033.1"/>
</dbReference>
<reference evidence="2" key="2">
    <citation type="journal article" date="2009" name="Fungal Genet. Biol.">
        <title>The 2008 update of the Aspergillus nidulans genome annotation: a community effort.</title>
        <authorList>
            <person name="Wortman J.R."/>
            <person name="Gilsenan J.M."/>
            <person name="Joardar V."/>
            <person name="Deegan J."/>
            <person name="Clutterbuck J."/>
            <person name="Andersen M.R."/>
            <person name="Archer D."/>
            <person name="Bencina M."/>
            <person name="Braus G."/>
            <person name="Coutinho P."/>
            <person name="von Dohren H."/>
            <person name="Doonan J."/>
            <person name="Driessen A.J."/>
            <person name="Durek P."/>
            <person name="Espeso E."/>
            <person name="Fekete E."/>
            <person name="Flipphi M."/>
            <person name="Estrada C.G."/>
            <person name="Geysens S."/>
            <person name="Goldman G."/>
            <person name="de Groot P.W."/>
            <person name="Hansen K."/>
            <person name="Harris S.D."/>
            <person name="Heinekamp T."/>
            <person name="Helmstaedt K."/>
            <person name="Henrissat B."/>
            <person name="Hofmann G."/>
            <person name="Homan T."/>
            <person name="Horio T."/>
            <person name="Horiuchi H."/>
            <person name="James S."/>
            <person name="Jones M."/>
            <person name="Karaffa L."/>
            <person name="Karanyi Z."/>
            <person name="Kato M."/>
            <person name="Keller N."/>
            <person name="Kelly D.E."/>
            <person name="Kiel J.A."/>
            <person name="Kim J.M."/>
            <person name="van der Klei I.J."/>
            <person name="Klis F.M."/>
            <person name="Kovalchuk A."/>
            <person name="Krasevec N."/>
            <person name="Kubicek C.P."/>
            <person name="Liu B."/>
            <person name="Maccabe A."/>
            <person name="Meyer V."/>
            <person name="Mirabito P."/>
            <person name="Miskei M."/>
            <person name="Mos M."/>
            <person name="Mullins J."/>
            <person name="Nelson D.R."/>
            <person name="Nielsen J."/>
            <person name="Oakley B.R."/>
            <person name="Osmani S.A."/>
            <person name="Pakula T."/>
            <person name="Paszewski A."/>
            <person name="Paulsen I."/>
            <person name="Pilsyk S."/>
            <person name="Pocsi I."/>
            <person name="Punt P.J."/>
            <person name="Ram A.F."/>
            <person name="Ren Q."/>
            <person name="Robellet X."/>
            <person name="Robson G."/>
            <person name="Seiboth B."/>
            <person name="van Solingen P."/>
            <person name="Specht T."/>
            <person name="Sun J."/>
            <person name="Taheri-Talesh N."/>
            <person name="Takeshita N."/>
            <person name="Ussery D."/>
            <person name="vanKuyk P.A."/>
            <person name="Visser H."/>
            <person name="van de Vondervoort P.J."/>
            <person name="de Vries R.P."/>
            <person name="Walton J."/>
            <person name="Xiang X."/>
            <person name="Xiong Y."/>
            <person name="Zeng A.P."/>
            <person name="Brandt B.W."/>
            <person name="Cornell M.J."/>
            <person name="van den Hondel C.A."/>
            <person name="Visser J."/>
            <person name="Oliver S.G."/>
            <person name="Turner G."/>
        </authorList>
    </citation>
    <scope>GENOME REANNOTATION</scope>
    <source>
        <strain evidence="2">FGSC A4 / ATCC 38163 / CBS 112.46 / NRRL 194 / M139</strain>
    </source>
</reference>
<evidence type="ECO:0000313" key="1">
    <source>
        <dbReference type="EMBL" id="CBF90031.1"/>
    </source>
</evidence>
<keyword evidence="2" id="KW-1185">Reference proteome</keyword>
<dbReference type="InParanoid" id="C8VUY5"/>
<dbReference type="HOGENOM" id="CLU_2454732_0_0_1"/>